<evidence type="ECO:0000256" key="3">
    <source>
        <dbReference type="ARBA" id="ARBA00023015"/>
    </source>
</evidence>
<reference evidence="10" key="1">
    <citation type="submission" date="2014-08" db="EMBL/GenBank/DDBJ databases">
        <authorList>
            <person name="Sharma Rahul"/>
            <person name="Thines Marco"/>
        </authorList>
    </citation>
    <scope>NUCLEOTIDE SEQUENCE</scope>
</reference>
<sequence length="851" mass="88069">MSTVVQSVPKSVHINTAAFAPTKHTTPSTVPSASNPTAIVPSVPVASASASTVSSVDTESIANGHKKRKQSSPSPSSLNGGSDYGGDDDELTIGSGRAGGGPGERIGSGTGPGEVNEPGISVSESRRRARVLRNRASAQRSRDAKKNHQSALEERVQELEALLAASSLPGSSVPVKSAPQPSTSSSLSSESASPLVVTSVSTTTSRPTPDSLLLRQELENDNLELRTRVVKLEGLIRGLVGFLERGGVQASALQWNPPAAGPVSAVDKSNKDKDQFPILDFSWDGPELVRDQGTSAADFSVSLTSKEEELVNDQVSQPPASAAPALSDFSFSPPSSPFDSSFPLATMSSPGGSPDNRSRSFLSLSPSASPSQAFALFPTLSSEALDPTRPLSPDYASFLNLPPSQGTPIIEPISSTSSQNASVSVSTSLSRQRDSFSSVDDNDFLDLSPMSFASDDFACPSSSTTATISTPASLPSSALGLDTCLAGRTRSTVTHSLPGRLGKGMETGGSSMEEQSSIGNTPSARWHSQQRVSTLESIVPSSLPSSQVVTPLALPSSLSGPTTKTRSAKTTPCLRPGSPISPISLPPSMTTSPSCPTSSPSMPPSPLILPPPRSSITTLNSFSTRRLPPSLKRLPSITLNISTPGSPASQPVQQPHRPASPMVRSKSSSSGSTKELNMSRLRTSAHRSGLGRGSRFLAKVLQGTVIPGLPNEGGQAMLPPATSKVPSGLSTNTKLEIVRPSARYHLVPQSLLAIGQVTPLAGPSSGPWSRPASKSPQPRLGRTHSNPLLTLPEWQRIASDSTGPTSPSMTPSGPSSGSGSSSGTAWLVKRDEMNPSFGTIGFGAGRTAAAC</sequence>
<evidence type="ECO:0000256" key="1">
    <source>
        <dbReference type="ARBA" id="ARBA00004123"/>
    </source>
</evidence>
<dbReference type="AlphaFoldDB" id="A0A0F7SJZ6"/>
<feature type="compositionally biased region" description="Polar residues" evidence="8">
    <location>
        <begin position="508"/>
        <end position="530"/>
    </location>
</feature>
<evidence type="ECO:0000256" key="8">
    <source>
        <dbReference type="SAM" id="MobiDB-lite"/>
    </source>
</evidence>
<feature type="compositionally biased region" description="Polar residues" evidence="8">
    <location>
        <begin position="23"/>
        <end position="35"/>
    </location>
</feature>
<evidence type="ECO:0000256" key="5">
    <source>
        <dbReference type="ARBA" id="ARBA00023163"/>
    </source>
</evidence>
<evidence type="ECO:0000256" key="2">
    <source>
        <dbReference type="ARBA" id="ARBA00007163"/>
    </source>
</evidence>
<protein>
    <submittedName>
        <fullName evidence="10">Basic-leucine zipper domain</fullName>
    </submittedName>
</protein>
<keyword evidence="7" id="KW-0539">Nucleus</keyword>
<proteinExistence type="inferred from homology"/>
<feature type="compositionally biased region" description="Low complexity" evidence="8">
    <location>
        <begin position="574"/>
        <end position="600"/>
    </location>
</feature>
<feature type="compositionally biased region" description="Low complexity" evidence="8">
    <location>
        <begin position="318"/>
        <end position="328"/>
    </location>
</feature>
<evidence type="ECO:0000256" key="7">
    <source>
        <dbReference type="ARBA" id="ARBA00023242"/>
    </source>
</evidence>
<dbReference type="GO" id="GO:0045944">
    <property type="term" value="P:positive regulation of transcription by RNA polymerase II"/>
    <property type="evidence" value="ECO:0007669"/>
    <property type="project" value="InterPro"/>
</dbReference>
<dbReference type="InterPro" id="IPR046347">
    <property type="entry name" value="bZIP_sf"/>
</dbReference>
<feature type="region of interest" description="Disordered" evidence="8">
    <location>
        <begin position="761"/>
        <end position="851"/>
    </location>
</feature>
<feature type="region of interest" description="Disordered" evidence="8">
    <location>
        <begin position="308"/>
        <end position="328"/>
    </location>
</feature>
<dbReference type="Pfam" id="PF07716">
    <property type="entry name" value="bZIP_2"/>
    <property type="match status" value="1"/>
</dbReference>
<feature type="region of interest" description="Disordered" evidence="8">
    <location>
        <begin position="494"/>
        <end position="530"/>
    </location>
</feature>
<comment type="similarity">
    <text evidence="2">Belongs to the bZIP family.</text>
</comment>
<keyword evidence="6" id="KW-0834">Unfolded protein response</keyword>
<dbReference type="Gene3D" id="1.20.5.170">
    <property type="match status" value="1"/>
</dbReference>
<feature type="compositionally biased region" description="Basic and acidic residues" evidence="8">
    <location>
        <begin position="140"/>
        <end position="153"/>
    </location>
</feature>
<dbReference type="GO" id="GO:0003677">
    <property type="term" value="F:DNA binding"/>
    <property type="evidence" value="ECO:0007669"/>
    <property type="project" value="UniProtKB-KW"/>
</dbReference>
<keyword evidence="4" id="KW-0238">DNA-binding</keyword>
<feature type="region of interest" description="Disordered" evidence="8">
    <location>
        <begin position="19"/>
        <end position="153"/>
    </location>
</feature>
<dbReference type="EMBL" id="LN483124">
    <property type="protein sequence ID" value="CED82417.1"/>
    <property type="molecule type" value="Genomic_DNA"/>
</dbReference>
<dbReference type="SUPFAM" id="SSF57959">
    <property type="entry name" value="Leucine zipper domain"/>
    <property type="match status" value="1"/>
</dbReference>
<dbReference type="PANTHER" id="PTHR46714:SF6">
    <property type="entry name" value="TRANSCRIPTIONAL ACTIVATOR HAC1"/>
    <property type="match status" value="1"/>
</dbReference>
<feature type="domain" description="BZIP" evidence="9">
    <location>
        <begin position="124"/>
        <end position="161"/>
    </location>
</feature>
<name>A0A0F7SJZ6_PHARH</name>
<dbReference type="GO" id="GO:0000981">
    <property type="term" value="F:DNA-binding transcription factor activity, RNA polymerase II-specific"/>
    <property type="evidence" value="ECO:0007669"/>
    <property type="project" value="InterPro"/>
</dbReference>
<dbReference type="SMART" id="SM00338">
    <property type="entry name" value="BRLZ"/>
    <property type="match status" value="1"/>
</dbReference>
<feature type="compositionally biased region" description="Polar residues" evidence="8">
    <location>
        <begin position="637"/>
        <end position="653"/>
    </location>
</feature>
<evidence type="ECO:0000259" key="9">
    <source>
        <dbReference type="PROSITE" id="PS50217"/>
    </source>
</evidence>
<feature type="region of interest" description="Disordered" evidence="8">
    <location>
        <begin position="552"/>
        <end position="690"/>
    </location>
</feature>
<feature type="compositionally biased region" description="Gly residues" evidence="8">
    <location>
        <begin position="96"/>
        <end position="112"/>
    </location>
</feature>
<dbReference type="GO" id="GO:0005634">
    <property type="term" value="C:nucleus"/>
    <property type="evidence" value="ECO:0007669"/>
    <property type="project" value="UniProtKB-SubCell"/>
</dbReference>
<feature type="compositionally biased region" description="Low complexity" evidence="8">
    <location>
        <begin position="801"/>
        <end position="824"/>
    </location>
</feature>
<keyword evidence="3" id="KW-0805">Transcription regulation</keyword>
<feature type="compositionally biased region" description="Low complexity" evidence="8">
    <location>
        <begin position="36"/>
        <end position="56"/>
    </location>
</feature>
<dbReference type="InterPro" id="IPR044280">
    <property type="entry name" value="Hac1/HY5"/>
</dbReference>
<feature type="compositionally biased region" description="Polar residues" evidence="8">
    <location>
        <begin position="673"/>
        <end position="682"/>
    </location>
</feature>
<feature type="region of interest" description="Disordered" evidence="8">
    <location>
        <begin position="341"/>
        <end position="364"/>
    </location>
</feature>
<feature type="compositionally biased region" description="Low complexity" evidence="8">
    <location>
        <begin position="177"/>
        <end position="211"/>
    </location>
</feature>
<feature type="compositionally biased region" description="Polar residues" evidence="8">
    <location>
        <begin position="556"/>
        <end position="570"/>
    </location>
</feature>
<dbReference type="PANTHER" id="PTHR46714">
    <property type="entry name" value="TRANSCRIPTIONAL ACTIVATOR HAC1"/>
    <property type="match status" value="1"/>
</dbReference>
<organism evidence="10">
    <name type="scientific">Phaffia rhodozyma</name>
    <name type="common">Yeast</name>
    <name type="synonym">Xanthophyllomyces dendrorhous</name>
    <dbReference type="NCBI Taxonomy" id="264483"/>
    <lineage>
        <taxon>Eukaryota</taxon>
        <taxon>Fungi</taxon>
        <taxon>Dikarya</taxon>
        <taxon>Basidiomycota</taxon>
        <taxon>Agaricomycotina</taxon>
        <taxon>Tremellomycetes</taxon>
        <taxon>Cystofilobasidiales</taxon>
        <taxon>Mrakiaceae</taxon>
        <taxon>Phaffia</taxon>
    </lineage>
</organism>
<evidence type="ECO:0000256" key="6">
    <source>
        <dbReference type="ARBA" id="ARBA00023230"/>
    </source>
</evidence>
<evidence type="ECO:0000313" key="10">
    <source>
        <dbReference type="EMBL" id="CED82417.1"/>
    </source>
</evidence>
<dbReference type="InterPro" id="IPR004827">
    <property type="entry name" value="bZIP"/>
</dbReference>
<feature type="compositionally biased region" description="Pro residues" evidence="8">
    <location>
        <begin position="601"/>
        <end position="613"/>
    </location>
</feature>
<dbReference type="PROSITE" id="PS50217">
    <property type="entry name" value="BZIP"/>
    <property type="match status" value="1"/>
</dbReference>
<feature type="region of interest" description="Disordered" evidence="8">
    <location>
        <begin position="168"/>
        <end position="211"/>
    </location>
</feature>
<keyword evidence="5" id="KW-0804">Transcription</keyword>
<comment type="subcellular location">
    <subcellularLocation>
        <location evidence="1">Nucleus</location>
    </subcellularLocation>
</comment>
<evidence type="ECO:0000256" key="4">
    <source>
        <dbReference type="ARBA" id="ARBA00023125"/>
    </source>
</evidence>
<dbReference type="GO" id="GO:0006986">
    <property type="term" value="P:response to unfolded protein"/>
    <property type="evidence" value="ECO:0007669"/>
    <property type="project" value="UniProtKB-KW"/>
</dbReference>
<accession>A0A0F7SJZ6</accession>